<evidence type="ECO:0000313" key="2">
    <source>
        <dbReference type="EMBL" id="AMO96430.1"/>
    </source>
</evidence>
<feature type="region of interest" description="Disordered" evidence="1">
    <location>
        <begin position="23"/>
        <end position="42"/>
    </location>
</feature>
<sequence>MERRQGKIGFLATLSCFGGRPLQPATNSSQAIAPSHTGIREI</sequence>
<evidence type="ECO:0008006" key="4">
    <source>
        <dbReference type="Google" id="ProtNLM"/>
    </source>
</evidence>
<dbReference type="Proteomes" id="UP000072421">
    <property type="component" value="Chromosome"/>
</dbReference>
<organism evidence="2">
    <name type="scientific">Collimonas fungivorans</name>
    <dbReference type="NCBI Taxonomy" id="158899"/>
    <lineage>
        <taxon>Bacteria</taxon>
        <taxon>Pseudomonadati</taxon>
        <taxon>Pseudomonadota</taxon>
        <taxon>Betaproteobacteria</taxon>
        <taxon>Burkholderiales</taxon>
        <taxon>Oxalobacteraceae</taxon>
        <taxon>Collimonas</taxon>
    </lineage>
</organism>
<evidence type="ECO:0000256" key="1">
    <source>
        <dbReference type="SAM" id="MobiDB-lite"/>
    </source>
</evidence>
<name>A0A127PF39_9BURK</name>
<reference evidence="2 3" key="1">
    <citation type="submission" date="2015-11" db="EMBL/GenBank/DDBJ databases">
        <title>Exploring the genomic traits of fungus-feeding bacterial genus Collimonas.</title>
        <authorList>
            <person name="Song C."/>
            <person name="Schmidt R."/>
            <person name="de Jager V."/>
            <person name="Krzyzanowska D."/>
            <person name="Jongedijk E."/>
            <person name="Cankar K."/>
            <person name="Beekwilder J."/>
            <person name="van Veen A."/>
            <person name="de Boer W."/>
            <person name="van Veen J.A."/>
            <person name="Garbeva P."/>
        </authorList>
    </citation>
    <scope>NUCLEOTIDE SEQUENCE [LARGE SCALE GENOMIC DNA]</scope>
    <source>
        <strain evidence="2 3">Ter6</strain>
    </source>
</reference>
<accession>A0A127PF39</accession>
<protein>
    <recommendedName>
        <fullName evidence="4">Lipoprotein</fullName>
    </recommendedName>
</protein>
<dbReference type="AlphaFoldDB" id="A0A127PF39"/>
<proteinExistence type="predicted"/>
<gene>
    <name evidence="2" type="ORF">CFter6_3810</name>
</gene>
<dbReference type="EMBL" id="CP013232">
    <property type="protein sequence ID" value="AMO96430.1"/>
    <property type="molecule type" value="Genomic_DNA"/>
</dbReference>
<evidence type="ECO:0000313" key="3">
    <source>
        <dbReference type="Proteomes" id="UP000072421"/>
    </source>
</evidence>